<dbReference type="AlphaFoldDB" id="A0A4U8UMJ3"/>
<dbReference type="EMBL" id="AZBU02000001">
    <property type="protein sequence ID" value="TMS34264.1"/>
    <property type="molecule type" value="Genomic_DNA"/>
</dbReference>
<protein>
    <submittedName>
        <fullName evidence="1">Uncharacterized protein</fullName>
    </submittedName>
</protein>
<keyword evidence="2" id="KW-1185">Reference proteome</keyword>
<evidence type="ECO:0000313" key="1">
    <source>
        <dbReference type="EMBL" id="TMS34264.1"/>
    </source>
</evidence>
<organism evidence="1 2">
    <name type="scientific">Steinernema carpocapsae</name>
    <name type="common">Entomopathogenic nematode</name>
    <dbReference type="NCBI Taxonomy" id="34508"/>
    <lineage>
        <taxon>Eukaryota</taxon>
        <taxon>Metazoa</taxon>
        <taxon>Ecdysozoa</taxon>
        <taxon>Nematoda</taxon>
        <taxon>Chromadorea</taxon>
        <taxon>Rhabditida</taxon>
        <taxon>Tylenchina</taxon>
        <taxon>Panagrolaimomorpha</taxon>
        <taxon>Strongyloidoidea</taxon>
        <taxon>Steinernematidae</taxon>
        <taxon>Steinernema</taxon>
    </lineage>
</organism>
<proteinExistence type="predicted"/>
<reference evidence="1 2" key="1">
    <citation type="journal article" date="2015" name="Genome Biol.">
        <title>Comparative genomics of Steinernema reveals deeply conserved gene regulatory networks.</title>
        <authorList>
            <person name="Dillman A.R."/>
            <person name="Macchietto M."/>
            <person name="Porter C.F."/>
            <person name="Rogers A."/>
            <person name="Williams B."/>
            <person name="Antoshechkin I."/>
            <person name="Lee M.M."/>
            <person name="Goodwin Z."/>
            <person name="Lu X."/>
            <person name="Lewis E.E."/>
            <person name="Goodrich-Blair H."/>
            <person name="Stock S.P."/>
            <person name="Adams B.J."/>
            <person name="Sternberg P.W."/>
            <person name="Mortazavi A."/>
        </authorList>
    </citation>
    <scope>NUCLEOTIDE SEQUENCE [LARGE SCALE GENOMIC DNA]</scope>
    <source>
        <strain evidence="1 2">ALL</strain>
    </source>
</reference>
<gene>
    <name evidence="1" type="ORF">L596_001892</name>
</gene>
<reference evidence="1 2" key="2">
    <citation type="journal article" date="2019" name="G3 (Bethesda)">
        <title>Hybrid Assembly of the Genome of the Entomopathogenic Nematode Steinernema carpocapsae Identifies the X-Chromosome.</title>
        <authorList>
            <person name="Serra L."/>
            <person name="Macchietto M."/>
            <person name="Macias-Munoz A."/>
            <person name="McGill C.J."/>
            <person name="Rodriguez I.M."/>
            <person name="Rodriguez B."/>
            <person name="Murad R."/>
            <person name="Mortazavi A."/>
        </authorList>
    </citation>
    <scope>NUCLEOTIDE SEQUENCE [LARGE SCALE GENOMIC DNA]</scope>
    <source>
        <strain evidence="1 2">ALL</strain>
    </source>
</reference>
<dbReference type="Proteomes" id="UP000298663">
    <property type="component" value="Unassembled WGS sequence"/>
</dbReference>
<accession>A0A4U8UMJ3</accession>
<comment type="caution">
    <text evidence="1">The sequence shown here is derived from an EMBL/GenBank/DDBJ whole genome shotgun (WGS) entry which is preliminary data.</text>
</comment>
<evidence type="ECO:0000313" key="2">
    <source>
        <dbReference type="Proteomes" id="UP000298663"/>
    </source>
</evidence>
<sequence length="73" mass="8363">MVLPDGRYVAWNVSYNSKKDMETHEIENATFTTCTLLQPDSLTEEQKKGFMFGDVLSVSNISLKVYLDDKKQI</sequence>
<name>A0A4U8UMJ3_STECR</name>